<gene>
    <name evidence="3" type="primary">yneA</name>
    <name evidence="3" type="ORF">MM817_03191</name>
</gene>
<name>A0A9X1VCL8_9BACL</name>
<dbReference type="RefSeq" id="WP_241716926.1">
    <property type="nucleotide sequence ID" value="NZ_JALBUF010000034.1"/>
</dbReference>
<dbReference type="AlphaFoldDB" id="A0A9X1VCL8"/>
<proteinExistence type="predicted"/>
<comment type="caution">
    <text evidence="3">The sequence shown here is derived from an EMBL/GenBank/DDBJ whole genome shotgun (WGS) entry which is preliminary data.</text>
</comment>
<keyword evidence="3" id="KW-0132">Cell division</keyword>
<dbReference type="GO" id="GO:0051301">
    <property type="term" value="P:cell division"/>
    <property type="evidence" value="ECO:0007669"/>
    <property type="project" value="UniProtKB-KW"/>
</dbReference>
<dbReference type="InterPro" id="IPR018392">
    <property type="entry name" value="LysM"/>
</dbReference>
<feature type="domain" description="LysM" evidence="2">
    <location>
        <begin position="38"/>
        <end position="85"/>
    </location>
</feature>
<dbReference type="Pfam" id="PF01476">
    <property type="entry name" value="LysM"/>
    <property type="match status" value="1"/>
</dbReference>
<dbReference type="Gene3D" id="3.10.350.10">
    <property type="entry name" value="LysM domain"/>
    <property type="match status" value="1"/>
</dbReference>
<keyword evidence="1" id="KW-0732">Signal</keyword>
<organism evidence="3 4">
    <name type="scientific">Sulfoacidibacillus ferrooxidans</name>
    <dbReference type="NCBI Taxonomy" id="2005001"/>
    <lineage>
        <taxon>Bacteria</taxon>
        <taxon>Bacillati</taxon>
        <taxon>Bacillota</taxon>
        <taxon>Bacilli</taxon>
        <taxon>Bacillales</taxon>
        <taxon>Alicyclobacillaceae</taxon>
        <taxon>Sulfoacidibacillus</taxon>
    </lineage>
</organism>
<dbReference type="InterPro" id="IPR036779">
    <property type="entry name" value="LysM_dom_sf"/>
</dbReference>
<evidence type="ECO:0000313" key="4">
    <source>
        <dbReference type="Proteomes" id="UP001139263"/>
    </source>
</evidence>
<keyword evidence="4" id="KW-1185">Reference proteome</keyword>
<dbReference type="EMBL" id="JALBUF010000034">
    <property type="protein sequence ID" value="MCI0184894.1"/>
    <property type="molecule type" value="Genomic_DNA"/>
</dbReference>
<keyword evidence="3" id="KW-0131">Cell cycle</keyword>
<accession>A0A9X1VCL8</accession>
<feature type="chain" id="PRO_5040904844" evidence="1">
    <location>
        <begin position="23"/>
        <end position="89"/>
    </location>
</feature>
<protein>
    <submittedName>
        <fullName evidence="3">Cell division suppressor protein YneA</fullName>
    </submittedName>
</protein>
<evidence type="ECO:0000313" key="3">
    <source>
        <dbReference type="EMBL" id="MCI0184894.1"/>
    </source>
</evidence>
<feature type="signal peptide" evidence="1">
    <location>
        <begin position="1"/>
        <end position="22"/>
    </location>
</feature>
<evidence type="ECO:0000256" key="1">
    <source>
        <dbReference type="SAM" id="SignalP"/>
    </source>
</evidence>
<dbReference type="Proteomes" id="UP001139263">
    <property type="component" value="Unassembled WGS sequence"/>
</dbReference>
<reference evidence="3" key="1">
    <citation type="submission" date="2022-03" db="EMBL/GenBank/DDBJ databases">
        <title>Draft Genome Sequence of Firmicute Strain S0AB, a Heterotrophic Iron/Sulfur-Oxidizing Extreme Acidophile.</title>
        <authorList>
            <person name="Vergara E."/>
            <person name="Pakostova E."/>
            <person name="Johnson D.B."/>
            <person name="Holmes D.S."/>
        </authorList>
    </citation>
    <scope>NUCLEOTIDE SEQUENCE</scope>
    <source>
        <strain evidence="3">S0AB</strain>
    </source>
</reference>
<sequence>MKKKTKLAIGAGLYVLASIWFANVVTTPPKVDTWERVTVTQGETIWGLCEQHCPSQVNVNDVVDEVCTRNHINGTIQPGETLWIPTQVS</sequence>
<evidence type="ECO:0000259" key="2">
    <source>
        <dbReference type="Pfam" id="PF01476"/>
    </source>
</evidence>